<dbReference type="PANTHER" id="PTHR43542:SF1">
    <property type="entry name" value="METHYLTRANSFERASE"/>
    <property type="match status" value="1"/>
</dbReference>
<keyword evidence="5" id="KW-1185">Reference proteome</keyword>
<dbReference type="InterPro" id="IPR002052">
    <property type="entry name" value="DNA_methylase_N6_adenine_CS"/>
</dbReference>
<feature type="region of interest" description="Disordered" evidence="3">
    <location>
        <begin position="1"/>
        <end position="25"/>
    </location>
</feature>
<dbReference type="GO" id="GO:0008168">
    <property type="term" value="F:methyltransferase activity"/>
    <property type="evidence" value="ECO:0007669"/>
    <property type="project" value="UniProtKB-KW"/>
</dbReference>
<dbReference type="PANTHER" id="PTHR43542">
    <property type="entry name" value="METHYLTRANSFERASE"/>
    <property type="match status" value="1"/>
</dbReference>
<evidence type="ECO:0000313" key="4">
    <source>
        <dbReference type="EMBL" id="GIU66870.1"/>
    </source>
</evidence>
<proteinExistence type="predicted"/>
<organism evidence="4 5">
    <name type="scientific">Candidatus Phycosocius spiralis</name>
    <dbReference type="NCBI Taxonomy" id="2815099"/>
    <lineage>
        <taxon>Bacteria</taxon>
        <taxon>Pseudomonadati</taxon>
        <taxon>Pseudomonadota</taxon>
        <taxon>Alphaproteobacteria</taxon>
        <taxon>Caulobacterales</taxon>
        <taxon>Caulobacterales incertae sedis</taxon>
        <taxon>Candidatus Phycosocius</taxon>
    </lineage>
</organism>
<dbReference type="SUPFAM" id="SSF53335">
    <property type="entry name" value="S-adenosyl-L-methionine-dependent methyltransferases"/>
    <property type="match status" value="1"/>
</dbReference>
<dbReference type="Gene3D" id="3.40.50.150">
    <property type="entry name" value="Vaccinia Virus protein VP39"/>
    <property type="match status" value="1"/>
</dbReference>
<evidence type="ECO:0000256" key="2">
    <source>
        <dbReference type="ARBA" id="ARBA00022679"/>
    </source>
</evidence>
<protein>
    <submittedName>
        <fullName evidence="4">Methyltransferase</fullName>
    </submittedName>
</protein>
<sequence length="190" mass="20500">MRIVSGRWKGKALVSPKGSGTRPTSDKARQAIFNIIEHAPWSNGLQEALVLDVFAGTGALGLEALSRGARTCLFIDHDPNARAVLASNIEACAAQGISRVWKRDATCLGVMPASANGPFDLVFVDPPYGKGYDGAVLRSLSEGWLKADSLIVLERGRAEPRLETCGFDIIDHRDYGAAHLVFLKPMRQAI</sequence>
<keyword evidence="1 4" id="KW-0489">Methyltransferase</keyword>
<name>A0ABQ4PV22_9PROT</name>
<dbReference type="PROSITE" id="PS00092">
    <property type="entry name" value="N6_MTASE"/>
    <property type="match status" value="1"/>
</dbReference>
<evidence type="ECO:0000313" key="5">
    <source>
        <dbReference type="Proteomes" id="UP001161064"/>
    </source>
</evidence>
<evidence type="ECO:0000256" key="3">
    <source>
        <dbReference type="SAM" id="MobiDB-lite"/>
    </source>
</evidence>
<dbReference type="NCBIfam" id="TIGR00095">
    <property type="entry name" value="16S rRNA (guanine(966)-N(2))-methyltransferase RsmD"/>
    <property type="match status" value="1"/>
</dbReference>
<reference evidence="4" key="2">
    <citation type="journal article" date="2023" name="ISME Commun">
        <title>Characterization of a bloom-associated alphaproteobacterial lineage, 'Candidatus Phycosocius': insights into freshwater algal-bacterial interactions.</title>
        <authorList>
            <person name="Tanabe Y."/>
            <person name="Yamaguchi H."/>
            <person name="Yoshida M."/>
            <person name="Kai A."/>
            <person name="Okazaki Y."/>
        </authorList>
    </citation>
    <scope>NUCLEOTIDE SEQUENCE</scope>
    <source>
        <strain evidence="4">BOTRYCO-1</strain>
    </source>
</reference>
<comment type="caution">
    <text evidence="4">The sequence shown here is derived from an EMBL/GenBank/DDBJ whole genome shotgun (WGS) entry which is preliminary data.</text>
</comment>
<dbReference type="GO" id="GO:0032259">
    <property type="term" value="P:methylation"/>
    <property type="evidence" value="ECO:0007669"/>
    <property type="project" value="UniProtKB-KW"/>
</dbReference>
<dbReference type="Pfam" id="PF03602">
    <property type="entry name" value="Cons_hypoth95"/>
    <property type="match status" value="1"/>
</dbReference>
<dbReference type="RefSeq" id="WP_284359533.1">
    <property type="nucleotide sequence ID" value="NZ_BPFZ01000005.1"/>
</dbReference>
<dbReference type="EMBL" id="BPFZ01000005">
    <property type="protein sequence ID" value="GIU66870.1"/>
    <property type="molecule type" value="Genomic_DNA"/>
</dbReference>
<dbReference type="PIRSF" id="PIRSF004553">
    <property type="entry name" value="CHP00095"/>
    <property type="match status" value="1"/>
</dbReference>
<accession>A0ABQ4PV22</accession>
<dbReference type="InterPro" id="IPR029063">
    <property type="entry name" value="SAM-dependent_MTases_sf"/>
</dbReference>
<dbReference type="Proteomes" id="UP001161064">
    <property type="component" value="Unassembled WGS sequence"/>
</dbReference>
<dbReference type="InterPro" id="IPR004398">
    <property type="entry name" value="RNA_MeTrfase_RsmD"/>
</dbReference>
<gene>
    <name evidence="4" type="ORF">PsB1_1024</name>
</gene>
<keyword evidence="2" id="KW-0808">Transferase</keyword>
<dbReference type="CDD" id="cd02440">
    <property type="entry name" value="AdoMet_MTases"/>
    <property type="match status" value="1"/>
</dbReference>
<reference evidence="4" key="1">
    <citation type="submission" date="2021-05" db="EMBL/GenBank/DDBJ databases">
        <authorList>
            <person name="Tanabe Y."/>
        </authorList>
    </citation>
    <scope>NUCLEOTIDE SEQUENCE</scope>
    <source>
        <strain evidence="4">BOTRYCO-1</strain>
    </source>
</reference>
<evidence type="ECO:0000256" key="1">
    <source>
        <dbReference type="ARBA" id="ARBA00022603"/>
    </source>
</evidence>